<evidence type="ECO:0000256" key="6">
    <source>
        <dbReference type="PROSITE-ProRule" id="PRU01373"/>
    </source>
</evidence>
<keyword evidence="3 6" id="KW-0133">Cell shape</keyword>
<dbReference type="EMBL" id="AZGD01000038">
    <property type="protein sequence ID" value="KRM19549.1"/>
    <property type="molecule type" value="Genomic_DNA"/>
</dbReference>
<dbReference type="Gene3D" id="3.10.20.800">
    <property type="match status" value="1"/>
</dbReference>
<keyword evidence="5 6" id="KW-0961">Cell wall biogenesis/degradation</keyword>
<gene>
    <name evidence="9" type="ORF">FC40_GL001563</name>
</gene>
<keyword evidence="4 6" id="KW-0573">Peptidoglycan synthesis</keyword>
<dbReference type="InterPro" id="IPR005490">
    <property type="entry name" value="LD_TPept_cat_dom"/>
</dbReference>
<dbReference type="eggNOG" id="COG1376">
    <property type="taxonomic scope" value="Bacteria"/>
</dbReference>
<dbReference type="AlphaFoldDB" id="A0A0R1WQ52"/>
<dbReference type="Pfam" id="PF03734">
    <property type="entry name" value="YkuD"/>
    <property type="match status" value="1"/>
</dbReference>
<sequence>MITINKTMTWSVAGIGAILLACGGSYFYQNTHFNKNVQINGVNVGGLSVKKATQKVQSTPLNNSVYLDNKLIFKGQEKVSEASQVSETDVKQVFSKQFSFFPSSKDINYQINGTNENNYRKTTLKNAVQAKLASANETRTAPVDAYAQLKDGKVSVVNAKKGNLYDIDKIMKEYDSQLNDNQIKLSTAYVQPLSADSKKIATDKAKLSELSKQKIDYKVQDKTYQLAAADVINSATIKDGKFSFNTEKLNKKIAAINKAQGTLNKNLKFHTTNGNNITLEKGSYGWALSEKKAAKTITTAFKEKKSSVDAKDDTYGEGYNTKGTGYSVTSNNGIGDNYVEISLAQQHVWVYRNGKQVASINIVSGTNDGYYNTPKGLYYVMYKQTNTVLRGRNADNSAYASPVSRWAPFTLDGCGFHDASWRSNWSSTAYLSNGSHGCINIRPSQVNMVYDNITENEPVVIY</sequence>
<evidence type="ECO:0000256" key="1">
    <source>
        <dbReference type="ARBA" id="ARBA00004752"/>
    </source>
</evidence>
<keyword evidence="10" id="KW-1185">Reference proteome</keyword>
<dbReference type="UniPathway" id="UPA00219"/>
<dbReference type="GO" id="GO:0008360">
    <property type="term" value="P:regulation of cell shape"/>
    <property type="evidence" value="ECO:0007669"/>
    <property type="project" value="UniProtKB-UniRule"/>
</dbReference>
<dbReference type="GO" id="GO:0071972">
    <property type="term" value="F:peptidoglycan L,D-transpeptidase activity"/>
    <property type="evidence" value="ECO:0007669"/>
    <property type="project" value="TreeGrafter"/>
</dbReference>
<dbReference type="Proteomes" id="UP000051054">
    <property type="component" value="Unassembled WGS sequence"/>
</dbReference>
<feature type="transmembrane region" description="Helical" evidence="7">
    <location>
        <begin position="7"/>
        <end position="28"/>
    </location>
</feature>
<feature type="active site" description="Nucleophile" evidence="6">
    <location>
        <position position="438"/>
    </location>
</feature>
<keyword evidence="7" id="KW-0472">Membrane</keyword>
<dbReference type="STRING" id="1423755.FC40_GL001563"/>
<evidence type="ECO:0000313" key="10">
    <source>
        <dbReference type="Proteomes" id="UP000051054"/>
    </source>
</evidence>
<dbReference type="GO" id="GO:0071555">
    <property type="term" value="P:cell wall organization"/>
    <property type="evidence" value="ECO:0007669"/>
    <property type="project" value="UniProtKB-UniRule"/>
</dbReference>
<feature type="active site" description="Proton donor/acceptor" evidence="6">
    <location>
        <position position="417"/>
    </location>
</feature>
<comment type="pathway">
    <text evidence="1 6">Cell wall biogenesis; peptidoglycan biosynthesis.</text>
</comment>
<dbReference type="SUPFAM" id="SSF143985">
    <property type="entry name" value="L,D-transpeptidase pre-catalytic domain-like"/>
    <property type="match status" value="1"/>
</dbReference>
<dbReference type="InterPro" id="IPR038063">
    <property type="entry name" value="Transpep_catalytic_dom"/>
</dbReference>
<evidence type="ECO:0000256" key="5">
    <source>
        <dbReference type="ARBA" id="ARBA00023316"/>
    </source>
</evidence>
<dbReference type="PANTHER" id="PTHR30582">
    <property type="entry name" value="L,D-TRANSPEPTIDASE"/>
    <property type="match status" value="1"/>
</dbReference>
<dbReference type="InterPro" id="IPR038054">
    <property type="entry name" value="LD_TPept-like_central_sf"/>
</dbReference>
<dbReference type="Pfam" id="PF12229">
    <property type="entry name" value="PG_binding_4"/>
    <property type="match status" value="1"/>
</dbReference>
<organism evidence="9 10">
    <name type="scientific">Ligilactobacillus hayakitensis DSM 18933 = JCM 14209</name>
    <dbReference type="NCBI Taxonomy" id="1423755"/>
    <lineage>
        <taxon>Bacteria</taxon>
        <taxon>Bacillati</taxon>
        <taxon>Bacillota</taxon>
        <taxon>Bacilli</taxon>
        <taxon>Lactobacillales</taxon>
        <taxon>Lactobacillaceae</taxon>
        <taxon>Ligilactobacillus</taxon>
    </lineage>
</organism>
<comment type="caution">
    <text evidence="9">The sequence shown here is derived from an EMBL/GenBank/DDBJ whole genome shotgun (WGS) entry which is preliminary data.</text>
</comment>
<name>A0A0R1WQ52_9LACO</name>
<dbReference type="PROSITE" id="PS51257">
    <property type="entry name" value="PROKAR_LIPOPROTEIN"/>
    <property type="match status" value="1"/>
</dbReference>
<dbReference type="PATRIC" id="fig|1423755.3.peg.1652"/>
<reference evidence="9 10" key="1">
    <citation type="journal article" date="2015" name="Genome Announc.">
        <title>Expanding the biotechnology potential of lactobacilli through comparative genomics of 213 strains and associated genera.</title>
        <authorList>
            <person name="Sun Z."/>
            <person name="Harris H.M."/>
            <person name="McCann A."/>
            <person name="Guo C."/>
            <person name="Argimon S."/>
            <person name="Zhang W."/>
            <person name="Yang X."/>
            <person name="Jeffery I.B."/>
            <person name="Cooney J.C."/>
            <person name="Kagawa T.F."/>
            <person name="Liu W."/>
            <person name="Song Y."/>
            <person name="Salvetti E."/>
            <person name="Wrobel A."/>
            <person name="Rasinkangas P."/>
            <person name="Parkhill J."/>
            <person name="Rea M.C."/>
            <person name="O'Sullivan O."/>
            <person name="Ritari J."/>
            <person name="Douillard F.P."/>
            <person name="Paul Ross R."/>
            <person name="Yang R."/>
            <person name="Briner A.E."/>
            <person name="Felis G.E."/>
            <person name="de Vos W.M."/>
            <person name="Barrangou R."/>
            <person name="Klaenhammer T.R."/>
            <person name="Caufield P.W."/>
            <person name="Cui Y."/>
            <person name="Zhang H."/>
            <person name="O'Toole P.W."/>
        </authorList>
    </citation>
    <scope>NUCLEOTIDE SEQUENCE [LARGE SCALE GENOMIC DNA]</scope>
    <source>
        <strain evidence="9 10">DSM 18933</strain>
    </source>
</reference>
<evidence type="ECO:0000256" key="2">
    <source>
        <dbReference type="ARBA" id="ARBA00022679"/>
    </source>
</evidence>
<dbReference type="RefSeq" id="WP_025022567.1">
    <property type="nucleotide sequence ID" value="NZ_AZGD01000038.1"/>
</dbReference>
<dbReference type="GO" id="GO:0018104">
    <property type="term" value="P:peptidoglycan-protein cross-linking"/>
    <property type="evidence" value="ECO:0007669"/>
    <property type="project" value="TreeGrafter"/>
</dbReference>
<dbReference type="OrthoDB" id="3176960at2"/>
<evidence type="ECO:0000256" key="7">
    <source>
        <dbReference type="SAM" id="Phobius"/>
    </source>
</evidence>
<dbReference type="GO" id="GO:0005576">
    <property type="term" value="C:extracellular region"/>
    <property type="evidence" value="ECO:0007669"/>
    <property type="project" value="TreeGrafter"/>
</dbReference>
<dbReference type="PROSITE" id="PS52029">
    <property type="entry name" value="LD_TPASE"/>
    <property type="match status" value="1"/>
</dbReference>
<evidence type="ECO:0000256" key="4">
    <source>
        <dbReference type="ARBA" id="ARBA00022984"/>
    </source>
</evidence>
<dbReference type="GO" id="GO:0016740">
    <property type="term" value="F:transferase activity"/>
    <property type="evidence" value="ECO:0007669"/>
    <property type="project" value="UniProtKB-KW"/>
</dbReference>
<proteinExistence type="predicted"/>
<feature type="domain" description="L,D-TPase catalytic" evidence="8">
    <location>
        <begin position="337"/>
        <end position="462"/>
    </location>
</feature>
<dbReference type="PANTHER" id="PTHR30582:SF33">
    <property type="entry name" value="EXPORTED PROTEIN"/>
    <property type="match status" value="1"/>
</dbReference>
<evidence type="ECO:0000259" key="8">
    <source>
        <dbReference type="PROSITE" id="PS52029"/>
    </source>
</evidence>
<evidence type="ECO:0000256" key="3">
    <source>
        <dbReference type="ARBA" id="ARBA00022960"/>
    </source>
</evidence>
<keyword evidence="2" id="KW-0808">Transferase</keyword>
<dbReference type="Gene3D" id="2.40.440.10">
    <property type="entry name" value="L,D-transpeptidase catalytic domain-like"/>
    <property type="match status" value="1"/>
</dbReference>
<accession>A0A0R1WQ52</accession>
<keyword evidence="7" id="KW-0812">Transmembrane</keyword>
<dbReference type="InterPro" id="IPR022029">
    <property type="entry name" value="YoaR-like_PG-bd"/>
</dbReference>
<keyword evidence="7" id="KW-1133">Transmembrane helix</keyword>
<protein>
    <submittedName>
        <fullName evidence="9">Erfk ybis ycfs ynhg family protein</fullName>
    </submittedName>
</protein>
<dbReference type="CDD" id="cd16913">
    <property type="entry name" value="YkuD_like"/>
    <property type="match status" value="1"/>
</dbReference>
<dbReference type="SUPFAM" id="SSF141523">
    <property type="entry name" value="L,D-transpeptidase catalytic domain-like"/>
    <property type="match status" value="1"/>
</dbReference>
<dbReference type="InterPro" id="IPR050979">
    <property type="entry name" value="LD-transpeptidase"/>
</dbReference>
<evidence type="ECO:0000313" key="9">
    <source>
        <dbReference type="EMBL" id="KRM19549.1"/>
    </source>
</evidence>